<dbReference type="Pfam" id="PF04921">
    <property type="entry name" value="XAP5"/>
    <property type="match status" value="1"/>
</dbReference>
<feature type="compositionally biased region" description="Polar residues" evidence="1">
    <location>
        <begin position="55"/>
        <end position="74"/>
    </location>
</feature>
<dbReference type="GO" id="GO:0006325">
    <property type="term" value="P:chromatin organization"/>
    <property type="evidence" value="ECO:0007669"/>
    <property type="project" value="TreeGrafter"/>
</dbReference>
<reference evidence="3 4" key="1">
    <citation type="journal article" date="2018" name="PLoS Genet.">
        <title>Repeat elements organise 3D genome structure and mediate transcription in the filamentous fungus Epichloe festucae.</title>
        <authorList>
            <person name="Winter D.J."/>
            <person name="Ganley A.R.D."/>
            <person name="Young C.A."/>
            <person name="Liachko I."/>
            <person name="Schardl C.L."/>
            <person name="Dupont P.Y."/>
            <person name="Berry D."/>
            <person name="Ram A."/>
            <person name="Scott B."/>
            <person name="Cox M.P."/>
        </authorList>
    </citation>
    <scope>NUCLEOTIDE SEQUENCE [LARGE SCALE GENOMIC DNA]</scope>
    <source>
        <strain evidence="3 4">Fl1</strain>
    </source>
</reference>
<proteinExistence type="predicted"/>
<organism evidence="3 4">
    <name type="scientific">Epichloe festucae (strain Fl1)</name>
    <dbReference type="NCBI Taxonomy" id="877507"/>
    <lineage>
        <taxon>Eukaryota</taxon>
        <taxon>Fungi</taxon>
        <taxon>Dikarya</taxon>
        <taxon>Ascomycota</taxon>
        <taxon>Pezizomycotina</taxon>
        <taxon>Sordariomycetes</taxon>
        <taxon>Hypocreomycetidae</taxon>
        <taxon>Hypocreales</taxon>
        <taxon>Clavicipitaceae</taxon>
        <taxon>Epichloe</taxon>
    </lineage>
</organism>
<dbReference type="Proteomes" id="UP000594364">
    <property type="component" value="Chromosome 4"/>
</dbReference>
<dbReference type="InterPro" id="IPR007005">
    <property type="entry name" value="XAP5"/>
</dbReference>
<evidence type="ECO:0000256" key="1">
    <source>
        <dbReference type="SAM" id="MobiDB-lite"/>
    </source>
</evidence>
<feature type="domain" description="FAM50A/XAP5 C-terminal" evidence="2">
    <location>
        <begin position="198"/>
        <end position="378"/>
    </location>
</feature>
<evidence type="ECO:0000313" key="3">
    <source>
        <dbReference type="EMBL" id="QPH05317.1"/>
    </source>
</evidence>
<dbReference type="OrthoDB" id="1562195at2759"/>
<feature type="region of interest" description="Disordered" evidence="1">
    <location>
        <begin position="40"/>
        <end position="158"/>
    </location>
</feature>
<dbReference type="EMBL" id="CP031388">
    <property type="protein sequence ID" value="QPH05317.1"/>
    <property type="molecule type" value="Genomic_DNA"/>
</dbReference>
<dbReference type="AlphaFoldDB" id="A0A7S9KUN7"/>
<feature type="compositionally biased region" description="Acidic residues" evidence="1">
    <location>
        <begin position="107"/>
        <end position="130"/>
    </location>
</feature>
<evidence type="ECO:0000259" key="2">
    <source>
        <dbReference type="Pfam" id="PF04921"/>
    </source>
</evidence>
<gene>
    <name evidence="3" type="ORF">C2857_003037</name>
</gene>
<evidence type="ECO:0000313" key="4">
    <source>
        <dbReference type="Proteomes" id="UP000594364"/>
    </source>
</evidence>
<feature type="compositionally biased region" description="Basic residues" evidence="1">
    <location>
        <begin position="80"/>
        <end position="99"/>
    </location>
</feature>
<feature type="compositionally biased region" description="Basic and acidic residues" evidence="1">
    <location>
        <begin position="40"/>
        <end position="50"/>
    </location>
</feature>
<keyword evidence="4" id="KW-1185">Reference proteome</keyword>
<name>A0A7S9KUN7_EPIFF</name>
<sequence length="391" mass="42859">MADHGASRFTPQNKSTHERLSTHTVGLVALSDFRKRRAEVLEQQEREAREAAISGTPTPTPDRSSTGTPDNAGSQPGARPLKKPRRKKTKSKAKTKTTGKKLLLSFGDDDDDDDGDGDDDEQGADGETDGGDAPPGKPRSEDADTADESDAGKPKFRANASVGIVPRAVTKAALLKEATEREALRREFVAVQEAVKATEVALPFVFYDGTNIPGGIVRIKKGDFVWVFLDKSRKVGAELGVGEKRNRRRGWARVGVDDLMLVRDTVIIPHHYDFYFFIINRSHGPGGHRLFEYSAIATLKKGSATDGPNPPGSGQLSTAASRAAAARNLADIDTLEGAADEPTRTKVVDRRWYERNKHIYPASTWHEFDPEKDYATEVRKDNGGNTYFFPK</sequence>
<dbReference type="InterPro" id="IPR048337">
    <property type="entry name" value="FAM50A/XAP5_C"/>
</dbReference>
<feature type="region of interest" description="Disordered" evidence="1">
    <location>
        <begin position="1"/>
        <end position="26"/>
    </location>
</feature>
<accession>A0A7S9KUN7</accession>
<dbReference type="PANTHER" id="PTHR12722:SF0">
    <property type="entry name" value="PROTEIN FAM50A"/>
    <property type="match status" value="1"/>
</dbReference>
<dbReference type="GO" id="GO:0005634">
    <property type="term" value="C:nucleus"/>
    <property type="evidence" value="ECO:0007669"/>
    <property type="project" value="InterPro"/>
</dbReference>
<protein>
    <recommendedName>
        <fullName evidence="2">FAM50A/XAP5 C-terminal domain-containing protein</fullName>
    </recommendedName>
</protein>
<dbReference type="PANTHER" id="PTHR12722">
    <property type="entry name" value="XAP-5 PROTEIN-RELATED"/>
    <property type="match status" value="1"/>
</dbReference>